<keyword evidence="1" id="KW-0092">Biotin</keyword>
<reference evidence="4" key="1">
    <citation type="submission" date="2021-07" db="EMBL/GenBank/DDBJ databases">
        <title>Complete genome sequencing of a Clostridium isolate.</title>
        <authorList>
            <person name="Ueki A."/>
            <person name="Tonouchi A."/>
        </authorList>
    </citation>
    <scope>NUCLEOTIDE SEQUENCE [LARGE SCALE GENOMIC DNA]</scope>
    <source>
        <strain evidence="4">C5S11</strain>
    </source>
</reference>
<dbReference type="PROSITE" id="PS50968">
    <property type="entry name" value="BIOTINYL_LIPOYL"/>
    <property type="match status" value="1"/>
</dbReference>
<evidence type="ECO:0000313" key="4">
    <source>
        <dbReference type="Proteomes" id="UP000824633"/>
    </source>
</evidence>
<dbReference type="RefSeq" id="WP_224033768.1">
    <property type="nucleotide sequence ID" value="NZ_AP024849.1"/>
</dbReference>
<proteinExistence type="predicted"/>
<dbReference type="Gene3D" id="2.40.50.100">
    <property type="match status" value="1"/>
</dbReference>
<dbReference type="SUPFAM" id="SSF51230">
    <property type="entry name" value="Single hybrid motif"/>
    <property type="match status" value="1"/>
</dbReference>
<dbReference type="EMBL" id="AP024849">
    <property type="protein sequence ID" value="BCZ47430.1"/>
    <property type="molecule type" value="Genomic_DNA"/>
</dbReference>
<dbReference type="Proteomes" id="UP000824633">
    <property type="component" value="Chromosome"/>
</dbReference>
<accession>A0ABM7T5Z2</accession>
<sequence length="149" mass="17215">MIKIDDIEKIIEVVNKYNFSRFEFEQDKSKIIIEKNGAPKTENNEPFKFETKSFEAKIEKVQDFKEEIIEKEYIKAAFPGNFYCSKEQGEKAFVNLYDEVQCDSIVGLIEAMKLFNEIEAGADGTIIDVLVKDGDFVEYGQPLFEIKSK</sequence>
<dbReference type="InterPro" id="IPR000089">
    <property type="entry name" value="Biotin_lipoyl"/>
</dbReference>
<feature type="domain" description="Lipoyl-binding" evidence="2">
    <location>
        <begin position="71"/>
        <end position="147"/>
    </location>
</feature>
<keyword evidence="4" id="KW-1185">Reference proteome</keyword>
<dbReference type="Pfam" id="PF00364">
    <property type="entry name" value="Biotin_lipoyl"/>
    <property type="match status" value="1"/>
</dbReference>
<organism evidence="3 4">
    <name type="scientific">Clostridium gelidum</name>
    <dbReference type="NCBI Taxonomy" id="704125"/>
    <lineage>
        <taxon>Bacteria</taxon>
        <taxon>Bacillati</taxon>
        <taxon>Bacillota</taxon>
        <taxon>Clostridia</taxon>
        <taxon>Eubacteriales</taxon>
        <taxon>Clostridiaceae</taxon>
        <taxon>Clostridium</taxon>
    </lineage>
</organism>
<dbReference type="PANTHER" id="PTHR45266:SF3">
    <property type="entry name" value="OXALOACETATE DECARBOXYLASE ALPHA CHAIN"/>
    <property type="match status" value="1"/>
</dbReference>
<protein>
    <submittedName>
        <fullName evidence="3">Acetyl-CoA carboxylase, biotin carboxyl carrier protein</fullName>
    </submittedName>
</protein>
<dbReference type="InterPro" id="IPR050709">
    <property type="entry name" value="Biotin_Carboxyl_Carrier/Decarb"/>
</dbReference>
<name>A0ABM7T5Z2_9CLOT</name>
<dbReference type="InterPro" id="IPR011053">
    <property type="entry name" value="Single_hybrid_motif"/>
</dbReference>
<evidence type="ECO:0000313" key="3">
    <source>
        <dbReference type="EMBL" id="BCZ47430.1"/>
    </source>
</evidence>
<evidence type="ECO:0000256" key="1">
    <source>
        <dbReference type="ARBA" id="ARBA00023267"/>
    </source>
</evidence>
<dbReference type="PANTHER" id="PTHR45266">
    <property type="entry name" value="OXALOACETATE DECARBOXYLASE ALPHA CHAIN"/>
    <property type="match status" value="1"/>
</dbReference>
<dbReference type="CDD" id="cd06850">
    <property type="entry name" value="biotinyl_domain"/>
    <property type="match status" value="1"/>
</dbReference>
<evidence type="ECO:0000259" key="2">
    <source>
        <dbReference type="PROSITE" id="PS50968"/>
    </source>
</evidence>
<gene>
    <name evidence="3" type="ORF">psyc5s11_34970</name>
</gene>